<dbReference type="STRING" id="400055.SAMN04490243_0710"/>
<accession>A0A1I6FUQ0</accession>
<keyword evidence="2" id="KW-1185">Reference proteome</keyword>
<dbReference type="Pfam" id="PF04237">
    <property type="entry name" value="YjbR"/>
    <property type="match status" value="1"/>
</dbReference>
<dbReference type="GO" id="GO:0003677">
    <property type="term" value="F:DNA binding"/>
    <property type="evidence" value="ECO:0007669"/>
    <property type="project" value="UniProtKB-KW"/>
</dbReference>
<dbReference type="OrthoDB" id="9789813at2"/>
<organism evidence="1 2">
    <name type="scientific">Robiginitalea myxolifaciens</name>
    <dbReference type="NCBI Taxonomy" id="400055"/>
    <lineage>
        <taxon>Bacteria</taxon>
        <taxon>Pseudomonadati</taxon>
        <taxon>Bacteroidota</taxon>
        <taxon>Flavobacteriia</taxon>
        <taxon>Flavobacteriales</taxon>
        <taxon>Flavobacteriaceae</taxon>
        <taxon>Robiginitalea</taxon>
    </lineage>
</organism>
<dbReference type="InterPro" id="IPR007351">
    <property type="entry name" value="YjbR"/>
</dbReference>
<dbReference type="InterPro" id="IPR058532">
    <property type="entry name" value="YjbR/MT2646/Rv2570-like"/>
</dbReference>
<keyword evidence="1" id="KW-0238">DNA-binding</keyword>
<proteinExistence type="predicted"/>
<evidence type="ECO:0000313" key="2">
    <source>
        <dbReference type="Proteomes" id="UP000199534"/>
    </source>
</evidence>
<dbReference type="Gene3D" id="3.90.1150.30">
    <property type="match status" value="1"/>
</dbReference>
<dbReference type="SUPFAM" id="SSF142906">
    <property type="entry name" value="YjbR-like"/>
    <property type="match status" value="1"/>
</dbReference>
<dbReference type="Proteomes" id="UP000199534">
    <property type="component" value="Unassembled WGS sequence"/>
</dbReference>
<dbReference type="InterPro" id="IPR038056">
    <property type="entry name" value="YjbR-like_sf"/>
</dbReference>
<dbReference type="PANTHER" id="PTHR35145:SF1">
    <property type="entry name" value="CYTOPLASMIC PROTEIN"/>
    <property type="match status" value="1"/>
</dbReference>
<dbReference type="EMBL" id="FOYQ01000001">
    <property type="protein sequence ID" value="SFR33653.1"/>
    <property type="molecule type" value="Genomic_DNA"/>
</dbReference>
<name>A0A1I6FUQ0_9FLAO</name>
<reference evidence="1 2" key="1">
    <citation type="submission" date="2016-10" db="EMBL/GenBank/DDBJ databases">
        <authorList>
            <person name="de Groot N.N."/>
        </authorList>
    </citation>
    <scope>NUCLEOTIDE SEQUENCE [LARGE SCALE GENOMIC DNA]</scope>
    <source>
        <strain evidence="1 2">DSM 21019</strain>
    </source>
</reference>
<dbReference type="AlphaFoldDB" id="A0A1I6FUQ0"/>
<protein>
    <submittedName>
        <fullName evidence="1">Predicted DNA-binding protein, MmcQ/YjbR family</fullName>
    </submittedName>
</protein>
<dbReference type="PANTHER" id="PTHR35145">
    <property type="entry name" value="CYTOPLASMIC PROTEIN-RELATED"/>
    <property type="match status" value="1"/>
</dbReference>
<evidence type="ECO:0000313" key="1">
    <source>
        <dbReference type="EMBL" id="SFR33653.1"/>
    </source>
</evidence>
<dbReference type="RefSeq" id="WP_092980729.1">
    <property type="nucleotide sequence ID" value="NZ_FOYQ01000001.1"/>
</dbReference>
<gene>
    <name evidence="1" type="ORF">SAMN04490243_0710</name>
</gene>
<sequence>MHIEELREYCLSKPGVTEGFPFGADALVFKVMGKMFAVSGLDRIPPQINLKSDPEKALALREEYDGRILPGWHMNKVHWNTVHITELPAKLVIELVDDSYNLVVASLTKKLKAELEQLS</sequence>